<evidence type="ECO:0000256" key="3">
    <source>
        <dbReference type="ARBA" id="ARBA00007078"/>
    </source>
</evidence>
<dbReference type="InterPro" id="IPR023586">
    <property type="entry name" value="Ile-tRNA-ligase_type2"/>
</dbReference>
<evidence type="ECO:0000256" key="14">
    <source>
        <dbReference type="ARBA" id="ARBA00048359"/>
    </source>
</evidence>
<dbReference type="CDD" id="cd00818">
    <property type="entry name" value="IleRS_core"/>
    <property type="match status" value="1"/>
</dbReference>
<dbReference type="GO" id="GO:0008270">
    <property type="term" value="F:zinc ion binding"/>
    <property type="evidence" value="ECO:0007669"/>
    <property type="project" value="UniProtKB-UniRule"/>
</dbReference>
<keyword evidence="12 15" id="KW-0030">Aminoacyl-tRNA synthetase</keyword>
<dbReference type="Gene3D" id="3.90.740.10">
    <property type="entry name" value="Valyl/Leucyl/Isoleucyl-tRNA synthetase, editing domain"/>
    <property type="match status" value="1"/>
</dbReference>
<dbReference type="InterPro" id="IPR009008">
    <property type="entry name" value="Val/Leu/Ile-tRNA-synth_edit"/>
</dbReference>
<dbReference type="GO" id="GO:0004822">
    <property type="term" value="F:isoleucine-tRNA ligase activity"/>
    <property type="evidence" value="ECO:0007669"/>
    <property type="project" value="UniProtKB-UniRule"/>
</dbReference>
<dbReference type="AlphaFoldDB" id="A0A347ZSA0"/>
<comment type="function">
    <text evidence="13 15">Catalyzes the attachment of isoleucine to tRNA(Ile). As IleRS can inadvertently accommodate and process structurally similar amino acids such as valine, to avoid such errors it has two additional distinct tRNA(Ile)-dependent editing activities. One activity is designated as 'pretransfer' editing and involves the hydrolysis of activated Val-AMP. The other activity is designated 'posttransfer' editing and involves deacylation of mischarged Val-tRNA(Ile).</text>
</comment>
<dbReference type="PANTHER" id="PTHR42780:SF1">
    <property type="entry name" value="ISOLEUCINE--TRNA LIGASE, CYTOPLASMIC"/>
    <property type="match status" value="1"/>
</dbReference>
<dbReference type="NCBIfam" id="TIGR00392">
    <property type="entry name" value="ileS"/>
    <property type="match status" value="1"/>
</dbReference>
<keyword evidence="5 15" id="KW-0963">Cytoplasm</keyword>
<dbReference type="HAMAP" id="MF_02003">
    <property type="entry name" value="Ile_tRNA_synth_type2"/>
    <property type="match status" value="1"/>
</dbReference>
<evidence type="ECO:0000256" key="10">
    <source>
        <dbReference type="ARBA" id="ARBA00022840"/>
    </source>
</evidence>
<keyword evidence="8 15" id="KW-0547">Nucleotide-binding</keyword>
<dbReference type="InterPro" id="IPR013155">
    <property type="entry name" value="M/V/L/I-tRNA-synth_anticd-bd"/>
</dbReference>
<dbReference type="PANTHER" id="PTHR42780">
    <property type="entry name" value="SOLEUCYL-TRNA SYNTHETASE"/>
    <property type="match status" value="1"/>
</dbReference>
<evidence type="ECO:0000259" key="16">
    <source>
        <dbReference type="Pfam" id="PF00133"/>
    </source>
</evidence>
<dbReference type="FunFam" id="3.40.50.620:FF:000075">
    <property type="entry name" value="Isoleucine--tRNA ligase"/>
    <property type="match status" value="1"/>
</dbReference>
<sequence length="1050" mass="120332">MFKPVSSKLNANQMELEVLDYWKKEDIFHASIKNREGKTEYVFYEGPPTANGMPGVHHVLARVFKDIFPRYRTMQGYHVIRRGGWDTHGLPVEIEVEKKLGFTNKQQIEDYGIAEFNQLCRESAFKYIQEWEKLTERIAFWVDLDTAYITYKNSYIESVWWILKNFWEKDLLYQGFKVVPYCPRCGTPLSDHEVSLGYRDATDPSVYVRMPLVDDPSTSLLVWTTTPWTLPGNVAIAAHPNVDYVTVERKESSGEGTEKLILAKSQIESIFGDEEVKIVSEFKGKQLKGKRYQPLYTFLPPDKPAYRVVLADYVITNEGSGLVHQAPAFGADDMQTAIDEDLPILMTVAPNGTFIPEVKQWAGRFVKDADPFIIEDLNNRGLLFRTVPITHTYPFCWRCDTPLLYYARPTWYIRTSAKKDDLVANNQKVNWYPNHIKDGRFGNWLANNIDWALGRERYWGTPLPVWECESCHHQECIGSVQELSEKTGKDLKGLDLHRPYVDEVEYACPKCGETMHRVPELIDVWFDSGSMPVAQWHYPFENEQEFKEHYPADYICEAVDQTRGWFYSLHAISTLLFDQQCFKNVVCLGLILDGDGQKMSKTRGNVVSPWEVLDKHGADAMRWYLYTASPPGQERRFSADLVNEVLRSFTLTLWNTYSFFVTYANLDGWQPGKADKPQYSKLDEWLLAELHGLVRDVTTAYENYDVLGATRPIEGFVDHLSNWYLRRSRRRFWKSGSDADKEAAYSTLYEALVMLSKLLAPSMPFIADEMYRNLVVNLDPQAPKSVHLADWPKFNEGRLNDELVADMNLVMKLVSLGHAARNKSQIKVRQPLQEAAFSVSNIHDSAVIHEYADLLQDELNVKSVRALSAASEAAAYELVPLPKQLGQKYKDQFPLIRKAILALDPEKAAGMLLKGENLKISVDGEDFEILPEEVEVRMQAKEGFEVASDGAYIAALVTTLTDDLVNEGLVREFVRRVQEARKQADFEIADRIRLIYSCSAKLKYAIECFKDYIMDETLSVELDGENVPNILPNLSDEFDGETLTIWLDKA</sequence>
<dbReference type="PRINTS" id="PR00984">
    <property type="entry name" value="TRNASYNTHILE"/>
</dbReference>
<dbReference type="SUPFAM" id="SSF47323">
    <property type="entry name" value="Anticodon-binding domain of a subclass of class I aminoacyl-tRNA synthetases"/>
    <property type="match status" value="1"/>
</dbReference>
<dbReference type="Gene3D" id="3.40.50.620">
    <property type="entry name" value="HUPs"/>
    <property type="match status" value="2"/>
</dbReference>
<dbReference type="Pfam" id="PF00133">
    <property type="entry name" value="tRNA-synt_1"/>
    <property type="match status" value="1"/>
</dbReference>
<dbReference type="RefSeq" id="WP_116224390.1">
    <property type="nucleotide sequence ID" value="NZ_AP018437.1"/>
</dbReference>
<gene>
    <name evidence="15" type="primary">ileS</name>
    <name evidence="18" type="ORF">DFR64_1132</name>
</gene>
<dbReference type="InterPro" id="IPR014729">
    <property type="entry name" value="Rossmann-like_a/b/a_fold"/>
</dbReference>
<dbReference type="GO" id="GO:0002161">
    <property type="term" value="F:aminoacyl-tRNA deacylase activity"/>
    <property type="evidence" value="ECO:0007669"/>
    <property type="project" value="InterPro"/>
</dbReference>
<evidence type="ECO:0000256" key="9">
    <source>
        <dbReference type="ARBA" id="ARBA00022833"/>
    </source>
</evidence>
<keyword evidence="19" id="KW-1185">Reference proteome</keyword>
<dbReference type="SUPFAM" id="SSF52374">
    <property type="entry name" value="Nucleotidylyl transferase"/>
    <property type="match status" value="1"/>
</dbReference>
<comment type="caution">
    <text evidence="18">The sequence shown here is derived from an EMBL/GenBank/DDBJ whole genome shotgun (WGS) entry which is preliminary data.</text>
</comment>
<comment type="catalytic activity">
    <reaction evidence="14 15">
        <text>tRNA(Ile) + L-isoleucine + ATP = L-isoleucyl-tRNA(Ile) + AMP + diphosphate</text>
        <dbReference type="Rhea" id="RHEA:11060"/>
        <dbReference type="Rhea" id="RHEA-COMP:9666"/>
        <dbReference type="Rhea" id="RHEA-COMP:9695"/>
        <dbReference type="ChEBI" id="CHEBI:30616"/>
        <dbReference type="ChEBI" id="CHEBI:33019"/>
        <dbReference type="ChEBI" id="CHEBI:58045"/>
        <dbReference type="ChEBI" id="CHEBI:78442"/>
        <dbReference type="ChEBI" id="CHEBI:78528"/>
        <dbReference type="ChEBI" id="CHEBI:456215"/>
        <dbReference type="EC" id="6.1.1.5"/>
    </reaction>
</comment>
<keyword evidence="11 15" id="KW-0648">Protein biosynthesis</keyword>
<evidence type="ECO:0000256" key="1">
    <source>
        <dbReference type="ARBA" id="ARBA00001947"/>
    </source>
</evidence>
<keyword evidence="10 15" id="KW-0067">ATP-binding</keyword>
<dbReference type="CDD" id="cd07961">
    <property type="entry name" value="Anticodon_Ia_Ile_ABEc"/>
    <property type="match status" value="1"/>
</dbReference>
<dbReference type="InterPro" id="IPR002301">
    <property type="entry name" value="Ile-tRNA-ligase"/>
</dbReference>
<dbReference type="Pfam" id="PF08264">
    <property type="entry name" value="Anticodon_1"/>
    <property type="match status" value="1"/>
</dbReference>
<proteinExistence type="inferred from homology"/>
<dbReference type="Proteomes" id="UP000256388">
    <property type="component" value="Unassembled WGS sequence"/>
</dbReference>
<accession>A0A347ZSA0</accession>
<reference evidence="18 19" key="1">
    <citation type="submission" date="2018-08" db="EMBL/GenBank/DDBJ databases">
        <title>Genomic Encyclopedia of Type Strains, Phase IV (KMG-IV): sequencing the most valuable type-strain genomes for metagenomic binning, comparative biology and taxonomic classification.</title>
        <authorList>
            <person name="Goeker M."/>
        </authorList>
    </citation>
    <scope>NUCLEOTIDE SEQUENCE [LARGE SCALE GENOMIC DNA]</scope>
    <source>
        <strain evidence="18 19">DSM 23923</strain>
    </source>
</reference>
<dbReference type="GO" id="GO:0005737">
    <property type="term" value="C:cytoplasm"/>
    <property type="evidence" value="ECO:0007669"/>
    <property type="project" value="UniProtKB-SubCell"/>
</dbReference>
<dbReference type="GO" id="GO:0006428">
    <property type="term" value="P:isoleucyl-tRNA aminoacylation"/>
    <property type="evidence" value="ECO:0007669"/>
    <property type="project" value="UniProtKB-UniRule"/>
</dbReference>
<feature type="short sequence motif" description="'KMSKS' region" evidence="15">
    <location>
        <begin position="598"/>
        <end position="602"/>
    </location>
</feature>
<comment type="cofactor">
    <cofactor evidence="1 15">
        <name>Zn(2+)</name>
        <dbReference type="ChEBI" id="CHEBI:29105"/>
    </cofactor>
</comment>
<keyword evidence="7 15" id="KW-0479">Metal-binding</keyword>
<evidence type="ECO:0000313" key="18">
    <source>
        <dbReference type="EMBL" id="REG11254.1"/>
    </source>
</evidence>
<evidence type="ECO:0000256" key="11">
    <source>
        <dbReference type="ARBA" id="ARBA00022917"/>
    </source>
</evidence>
<dbReference type="OrthoDB" id="9810365at2"/>
<name>A0A347ZSA0_9CHLR</name>
<feature type="binding site" evidence="15">
    <location>
        <position position="601"/>
    </location>
    <ligand>
        <name>ATP</name>
        <dbReference type="ChEBI" id="CHEBI:30616"/>
    </ligand>
</feature>
<evidence type="ECO:0000259" key="17">
    <source>
        <dbReference type="Pfam" id="PF08264"/>
    </source>
</evidence>
<organism evidence="18 19">
    <name type="scientific">Pelolinea submarina</name>
    <dbReference type="NCBI Taxonomy" id="913107"/>
    <lineage>
        <taxon>Bacteria</taxon>
        <taxon>Bacillati</taxon>
        <taxon>Chloroflexota</taxon>
        <taxon>Anaerolineae</taxon>
        <taxon>Anaerolineales</taxon>
        <taxon>Anaerolineaceae</taxon>
        <taxon>Pelolinea</taxon>
    </lineage>
</organism>
<comment type="domain">
    <text evidence="15">IleRS has two distinct active sites: one for aminoacylation and one for editing. The misactivated valine is translocated from the active site to the editing site, which sterically excludes the correctly activated isoleucine. The single editing site contains two valyl binding pockets, one specific for each substrate (Val-AMP or Val-tRNA(Ile)).</text>
</comment>
<evidence type="ECO:0000313" key="19">
    <source>
        <dbReference type="Proteomes" id="UP000256388"/>
    </source>
</evidence>
<dbReference type="InterPro" id="IPR009080">
    <property type="entry name" value="tRNAsynth_Ia_anticodon-bd"/>
</dbReference>
<keyword evidence="9 15" id="KW-0862">Zinc</keyword>
<dbReference type="InterPro" id="IPR002300">
    <property type="entry name" value="aa-tRNA-synth_Ia"/>
</dbReference>
<evidence type="ECO:0000256" key="8">
    <source>
        <dbReference type="ARBA" id="ARBA00022741"/>
    </source>
</evidence>
<feature type="domain" description="Methionyl/Valyl/Leucyl/Isoleucyl-tRNA synthetase anticodon-binding" evidence="17">
    <location>
        <begin position="683"/>
        <end position="834"/>
    </location>
</feature>
<evidence type="ECO:0000256" key="4">
    <source>
        <dbReference type="ARBA" id="ARBA00011245"/>
    </source>
</evidence>
<protein>
    <recommendedName>
        <fullName evidence="15">Isoleucine--tRNA ligase</fullName>
        <ecNumber evidence="15">6.1.1.5</ecNumber>
    </recommendedName>
    <alternativeName>
        <fullName evidence="15">Isoleucyl-tRNA synthetase</fullName>
        <shortName evidence="15">IleRS</shortName>
    </alternativeName>
</protein>
<dbReference type="InterPro" id="IPR033709">
    <property type="entry name" value="Anticodon_Ile_ABEc"/>
</dbReference>
<dbReference type="SUPFAM" id="SSF50677">
    <property type="entry name" value="ValRS/IleRS/LeuRS editing domain"/>
    <property type="match status" value="1"/>
</dbReference>
<evidence type="ECO:0000256" key="15">
    <source>
        <dbReference type="HAMAP-Rule" id="MF_02003"/>
    </source>
</evidence>
<comment type="subcellular location">
    <subcellularLocation>
        <location evidence="2 15">Cytoplasm</location>
    </subcellularLocation>
</comment>
<evidence type="ECO:0000256" key="13">
    <source>
        <dbReference type="ARBA" id="ARBA00025217"/>
    </source>
</evidence>
<dbReference type="GO" id="GO:0005524">
    <property type="term" value="F:ATP binding"/>
    <property type="evidence" value="ECO:0007669"/>
    <property type="project" value="UniProtKB-UniRule"/>
</dbReference>
<feature type="domain" description="Aminoacyl-tRNA synthetase class Ia" evidence="16">
    <location>
        <begin position="18"/>
        <end position="636"/>
    </location>
</feature>
<evidence type="ECO:0000256" key="2">
    <source>
        <dbReference type="ARBA" id="ARBA00004496"/>
    </source>
</evidence>
<evidence type="ECO:0000256" key="12">
    <source>
        <dbReference type="ARBA" id="ARBA00023146"/>
    </source>
</evidence>
<dbReference type="Pfam" id="PF19302">
    <property type="entry name" value="DUF5915"/>
    <property type="match status" value="1"/>
</dbReference>
<dbReference type="EC" id="6.1.1.5" evidence="15"/>
<comment type="subunit">
    <text evidence="4 15">Monomer.</text>
</comment>
<dbReference type="GO" id="GO:0000049">
    <property type="term" value="F:tRNA binding"/>
    <property type="evidence" value="ECO:0007669"/>
    <property type="project" value="InterPro"/>
</dbReference>
<evidence type="ECO:0000256" key="7">
    <source>
        <dbReference type="ARBA" id="ARBA00022723"/>
    </source>
</evidence>
<dbReference type="EMBL" id="QUMS01000001">
    <property type="protein sequence ID" value="REG11254.1"/>
    <property type="molecule type" value="Genomic_DNA"/>
</dbReference>
<dbReference type="Gene3D" id="1.10.730.10">
    <property type="entry name" value="Isoleucyl-tRNA Synthetase, Domain 1"/>
    <property type="match status" value="1"/>
</dbReference>
<evidence type="ECO:0000256" key="5">
    <source>
        <dbReference type="ARBA" id="ARBA00022490"/>
    </source>
</evidence>
<evidence type="ECO:0000256" key="6">
    <source>
        <dbReference type="ARBA" id="ARBA00022598"/>
    </source>
</evidence>
<keyword evidence="6 15" id="KW-0436">Ligase</keyword>
<comment type="similarity">
    <text evidence="3 15">Belongs to the class-I aminoacyl-tRNA synthetase family. IleS type 2 subfamily.</text>
</comment>
<feature type="short sequence motif" description="'HIGH' region" evidence="15">
    <location>
        <begin position="48"/>
        <end position="58"/>
    </location>
</feature>
<dbReference type="FunFam" id="3.40.50.620:FF:000063">
    <property type="entry name" value="Isoleucine--tRNA ligase"/>
    <property type="match status" value="1"/>
</dbReference>